<keyword evidence="5 9" id="KW-0627">Porphyrin biosynthesis</keyword>
<dbReference type="InterPro" id="IPR039793">
    <property type="entry name" value="UROS/Hem4"/>
</dbReference>
<dbReference type="CDD" id="cd06578">
    <property type="entry name" value="HemD"/>
    <property type="match status" value="1"/>
</dbReference>
<feature type="domain" description="Tetrapyrrole biosynthesis uroporphyrinogen III synthase" evidence="10">
    <location>
        <begin position="25"/>
        <end position="245"/>
    </location>
</feature>
<gene>
    <name evidence="11" type="ORF">E3U55_00710</name>
</gene>
<dbReference type="SUPFAM" id="SSF69618">
    <property type="entry name" value="HemD-like"/>
    <property type="match status" value="1"/>
</dbReference>
<dbReference type="EMBL" id="SOPW01000001">
    <property type="protein sequence ID" value="TFB24945.1"/>
    <property type="molecule type" value="Genomic_DNA"/>
</dbReference>
<dbReference type="PANTHER" id="PTHR38042:SF1">
    <property type="entry name" value="UROPORPHYRINOGEN-III SYNTHASE, CHLOROPLASTIC"/>
    <property type="match status" value="1"/>
</dbReference>
<comment type="similarity">
    <text evidence="2 9">Belongs to the uroporphyrinogen-III synthase family.</text>
</comment>
<keyword evidence="4 9" id="KW-0456">Lyase</keyword>
<dbReference type="EC" id="4.2.1.75" evidence="3 9"/>
<evidence type="ECO:0000256" key="4">
    <source>
        <dbReference type="ARBA" id="ARBA00023239"/>
    </source>
</evidence>
<evidence type="ECO:0000256" key="5">
    <source>
        <dbReference type="ARBA" id="ARBA00023244"/>
    </source>
</evidence>
<dbReference type="GO" id="GO:0004852">
    <property type="term" value="F:uroporphyrinogen-III synthase activity"/>
    <property type="evidence" value="ECO:0007669"/>
    <property type="project" value="UniProtKB-UniRule"/>
</dbReference>
<evidence type="ECO:0000313" key="12">
    <source>
        <dbReference type="Proteomes" id="UP000297975"/>
    </source>
</evidence>
<evidence type="ECO:0000256" key="1">
    <source>
        <dbReference type="ARBA" id="ARBA00004772"/>
    </source>
</evidence>
<dbReference type="PANTHER" id="PTHR38042">
    <property type="entry name" value="UROPORPHYRINOGEN-III SYNTHASE, CHLOROPLASTIC"/>
    <property type="match status" value="1"/>
</dbReference>
<evidence type="ECO:0000256" key="2">
    <source>
        <dbReference type="ARBA" id="ARBA00008133"/>
    </source>
</evidence>
<proteinExistence type="inferred from homology"/>
<sequence>MATLKGKCIFISRELGKAQDFILPLENKGATVYPLPLIRFVRWDRDKNHIILDNLSRFDWIVFTSANGVKYFFETIEAHQTSNSSLSSTRFAVVGTKTEAMLFEYGYKASFVPETFDANHFSKDFIKKMPLTNVLVVKGNLSRDVIDQALEEESIDYTNIFVYQTLTNEEVKDPLINYVNQRLIDGYVFTSPSSLNAFEELLGEIPLDVLETPCFCIGETTQAKAIEIGFNQTYFPKNFTLEGLSQFVINYYSGKES</sequence>
<dbReference type="AlphaFoldDB" id="A0A4Y8IX06"/>
<comment type="function">
    <text evidence="6 9">Catalyzes cyclization of the linear tetrapyrrole, hydroxymethylbilane, to the macrocyclic uroporphyrinogen III.</text>
</comment>
<dbReference type="GO" id="GO:0006780">
    <property type="term" value="P:uroporphyrinogen III biosynthetic process"/>
    <property type="evidence" value="ECO:0007669"/>
    <property type="project" value="UniProtKB-UniRule"/>
</dbReference>
<reference evidence="11 12" key="1">
    <citation type="submission" date="2019-03" db="EMBL/GenBank/DDBJ databases">
        <authorList>
            <person name="He R.-H."/>
        </authorList>
    </citation>
    <scope>NUCLEOTIDE SEQUENCE [LARGE SCALE GENOMIC DNA]</scope>
    <source>
        <strain evidence="12">SH 714</strain>
    </source>
</reference>
<evidence type="ECO:0000256" key="7">
    <source>
        <dbReference type="ARBA" id="ARBA00040167"/>
    </source>
</evidence>
<comment type="pathway">
    <text evidence="1 9">Porphyrin-containing compound metabolism; protoporphyrin-IX biosynthesis; coproporphyrinogen-III from 5-aminolevulinate: step 3/4.</text>
</comment>
<comment type="catalytic activity">
    <reaction evidence="8 9">
        <text>hydroxymethylbilane = uroporphyrinogen III + H2O</text>
        <dbReference type="Rhea" id="RHEA:18965"/>
        <dbReference type="ChEBI" id="CHEBI:15377"/>
        <dbReference type="ChEBI" id="CHEBI:57308"/>
        <dbReference type="ChEBI" id="CHEBI:57845"/>
        <dbReference type="EC" id="4.2.1.75"/>
    </reaction>
</comment>
<evidence type="ECO:0000256" key="3">
    <source>
        <dbReference type="ARBA" id="ARBA00013109"/>
    </source>
</evidence>
<name>A0A4Y8IX06_9BACI</name>
<organism evidence="11 12">
    <name type="scientific">Filobacillus milosensis</name>
    <dbReference type="NCBI Taxonomy" id="94137"/>
    <lineage>
        <taxon>Bacteria</taxon>
        <taxon>Bacillati</taxon>
        <taxon>Bacillota</taxon>
        <taxon>Bacilli</taxon>
        <taxon>Bacillales</taxon>
        <taxon>Bacillaceae</taxon>
        <taxon>Filobacillus</taxon>
    </lineage>
</organism>
<dbReference type="UniPathway" id="UPA00251">
    <property type="reaction ID" value="UER00320"/>
</dbReference>
<dbReference type="InterPro" id="IPR003754">
    <property type="entry name" value="4pyrrol_synth_uPrphyn_synth"/>
</dbReference>
<evidence type="ECO:0000256" key="9">
    <source>
        <dbReference type="RuleBase" id="RU366031"/>
    </source>
</evidence>
<dbReference type="Gene3D" id="3.40.50.10090">
    <property type="match status" value="2"/>
</dbReference>
<accession>A0A4Y8IX06</accession>
<dbReference type="OrthoDB" id="9815856at2"/>
<evidence type="ECO:0000256" key="6">
    <source>
        <dbReference type="ARBA" id="ARBA00037589"/>
    </source>
</evidence>
<evidence type="ECO:0000259" key="10">
    <source>
        <dbReference type="Pfam" id="PF02602"/>
    </source>
</evidence>
<keyword evidence="12" id="KW-1185">Reference proteome</keyword>
<evidence type="ECO:0000256" key="8">
    <source>
        <dbReference type="ARBA" id="ARBA00048617"/>
    </source>
</evidence>
<dbReference type="RefSeq" id="WP_134338406.1">
    <property type="nucleotide sequence ID" value="NZ_SOPW01000001.1"/>
</dbReference>
<dbReference type="Pfam" id="PF02602">
    <property type="entry name" value="HEM4"/>
    <property type="match status" value="1"/>
</dbReference>
<dbReference type="InterPro" id="IPR036108">
    <property type="entry name" value="4pyrrol_syn_uPrphyn_synt_sf"/>
</dbReference>
<dbReference type="Proteomes" id="UP000297975">
    <property type="component" value="Unassembled WGS sequence"/>
</dbReference>
<dbReference type="GO" id="GO:0006782">
    <property type="term" value="P:protoporphyrinogen IX biosynthetic process"/>
    <property type="evidence" value="ECO:0007669"/>
    <property type="project" value="UniProtKB-UniRule"/>
</dbReference>
<protein>
    <recommendedName>
        <fullName evidence="7 9">Uroporphyrinogen-III synthase</fullName>
        <ecNumber evidence="3 9">4.2.1.75</ecNumber>
    </recommendedName>
</protein>
<evidence type="ECO:0000313" key="11">
    <source>
        <dbReference type="EMBL" id="TFB24945.1"/>
    </source>
</evidence>
<comment type="caution">
    <text evidence="11">The sequence shown here is derived from an EMBL/GenBank/DDBJ whole genome shotgun (WGS) entry which is preliminary data.</text>
</comment>